<dbReference type="Proteomes" id="UP001652741">
    <property type="component" value="Unplaced"/>
</dbReference>
<proteinExistence type="predicted"/>
<keyword evidence="2" id="KW-1185">Reference proteome</keyword>
<evidence type="ECO:0000256" key="1">
    <source>
        <dbReference type="SAM" id="MobiDB-lite"/>
    </source>
</evidence>
<name>A0ABM3E9C0_SALSA</name>
<evidence type="ECO:0000313" key="2">
    <source>
        <dbReference type="Proteomes" id="UP001652741"/>
    </source>
</evidence>
<protein>
    <submittedName>
        <fullName evidence="3">Uncharacterized protein isoform X1</fullName>
    </submittedName>
</protein>
<dbReference type="RefSeq" id="XP_045567628.1">
    <property type="nucleotide sequence ID" value="XM_045711672.1"/>
</dbReference>
<dbReference type="GeneID" id="123732482"/>
<accession>A0ABM3E9C0</accession>
<sequence length="222" mass="24530">MAISKTTARVVVDCKVVGGKPINAAGNISIDGVEVLGRMVRSRGKRDNSAPFQIQMFDIICSTSWASRDKCCELPGLRLEEDCPAMPHACSCSQDSKGPPGPTGPPVKSYYCLYLLSQGIGCPFNTPFNTIQNNPRQKTTLRDIISPESCQAGRKRDSRGRQKEIQTRHSKPDTCRPPKVILVKHSRSGEGQCHLVLWTCLHHRWTLLGEGPQQSESLHTFC</sequence>
<organism evidence="2 3">
    <name type="scientific">Salmo salar</name>
    <name type="common">Atlantic salmon</name>
    <dbReference type="NCBI Taxonomy" id="8030"/>
    <lineage>
        <taxon>Eukaryota</taxon>
        <taxon>Metazoa</taxon>
        <taxon>Chordata</taxon>
        <taxon>Craniata</taxon>
        <taxon>Vertebrata</taxon>
        <taxon>Euteleostomi</taxon>
        <taxon>Actinopterygii</taxon>
        <taxon>Neopterygii</taxon>
        <taxon>Teleostei</taxon>
        <taxon>Protacanthopterygii</taxon>
        <taxon>Salmoniformes</taxon>
        <taxon>Salmonidae</taxon>
        <taxon>Salmoninae</taxon>
        <taxon>Salmo</taxon>
    </lineage>
</organism>
<gene>
    <name evidence="3" type="primary">LOC123732482</name>
</gene>
<dbReference type="Gene3D" id="2.60.120.200">
    <property type="match status" value="1"/>
</dbReference>
<feature type="compositionally biased region" description="Basic and acidic residues" evidence="1">
    <location>
        <begin position="159"/>
        <end position="176"/>
    </location>
</feature>
<evidence type="ECO:0000313" key="3">
    <source>
        <dbReference type="RefSeq" id="XP_045567628.1"/>
    </source>
</evidence>
<feature type="region of interest" description="Disordered" evidence="1">
    <location>
        <begin position="150"/>
        <end position="177"/>
    </location>
</feature>
<reference evidence="3" key="1">
    <citation type="submission" date="2025-08" db="UniProtKB">
        <authorList>
            <consortium name="RefSeq"/>
        </authorList>
    </citation>
    <scope>IDENTIFICATION</scope>
</reference>